<protein>
    <recommendedName>
        <fullName evidence="4">DUF962 domain-containing protein</fullName>
    </recommendedName>
</protein>
<evidence type="ECO:0000313" key="3">
    <source>
        <dbReference type="Proteomes" id="UP000199184"/>
    </source>
</evidence>
<name>A0A1C3X6U8_9BRAD</name>
<keyword evidence="3" id="KW-1185">Reference proteome</keyword>
<accession>A0A1C3X6U8</accession>
<sequence>MIKNYLEQLRIQRWDDHRYYHHSRINQSLHFVSALSFLFAYVWLFIDPVISALVGWLVSMTSRQAGHFFFEPHGYDHINQATHEHKEEIKVGYNLQRKVVLMAIWAASPLVLFADPSLFGLFTPWSSATDFMRQVAKIWLVVGGGGLLFRTVHLFFIRDVETGLVWMTKILTDPFHDLMLYRSAPLALMRGELMDPGLHLNPEHTLGLIGEPTLEEQHA</sequence>
<feature type="transmembrane region" description="Helical" evidence="1">
    <location>
        <begin position="99"/>
        <end position="118"/>
    </location>
</feature>
<dbReference type="Proteomes" id="UP000199184">
    <property type="component" value="Unassembled WGS sequence"/>
</dbReference>
<feature type="transmembrane region" description="Helical" evidence="1">
    <location>
        <begin position="138"/>
        <end position="157"/>
    </location>
</feature>
<feature type="transmembrane region" description="Helical" evidence="1">
    <location>
        <begin position="38"/>
        <end position="58"/>
    </location>
</feature>
<dbReference type="AlphaFoldDB" id="A0A1C3X6U8"/>
<keyword evidence="1" id="KW-0472">Membrane</keyword>
<reference evidence="3" key="1">
    <citation type="submission" date="2016-08" db="EMBL/GenBank/DDBJ databases">
        <authorList>
            <person name="Varghese N."/>
            <person name="Submissions Spin"/>
        </authorList>
    </citation>
    <scope>NUCLEOTIDE SEQUENCE [LARGE SCALE GENOMIC DNA]</scope>
    <source>
        <strain evidence="3">ERR11</strain>
    </source>
</reference>
<dbReference type="EMBL" id="FMAI01000012">
    <property type="protein sequence ID" value="SCB47992.1"/>
    <property type="molecule type" value="Genomic_DNA"/>
</dbReference>
<evidence type="ECO:0000256" key="1">
    <source>
        <dbReference type="SAM" id="Phobius"/>
    </source>
</evidence>
<evidence type="ECO:0000313" key="2">
    <source>
        <dbReference type="EMBL" id="SCB47992.1"/>
    </source>
</evidence>
<organism evidence="2 3">
    <name type="scientific">Bradyrhizobium shewense</name>
    <dbReference type="NCBI Taxonomy" id="1761772"/>
    <lineage>
        <taxon>Bacteria</taxon>
        <taxon>Pseudomonadati</taxon>
        <taxon>Pseudomonadota</taxon>
        <taxon>Alphaproteobacteria</taxon>
        <taxon>Hyphomicrobiales</taxon>
        <taxon>Nitrobacteraceae</taxon>
        <taxon>Bradyrhizobium</taxon>
    </lineage>
</organism>
<evidence type="ECO:0008006" key="4">
    <source>
        <dbReference type="Google" id="ProtNLM"/>
    </source>
</evidence>
<gene>
    <name evidence="2" type="ORF">GA0061098_1012224</name>
</gene>
<keyword evidence="1" id="KW-0812">Transmembrane</keyword>
<proteinExistence type="predicted"/>
<dbReference type="RefSeq" id="WP_091961822.1">
    <property type="nucleotide sequence ID" value="NZ_FMAI01000012.1"/>
</dbReference>
<keyword evidence="1" id="KW-1133">Transmembrane helix</keyword>